<dbReference type="PROSITE" id="PS00122">
    <property type="entry name" value="CARBOXYLESTERASE_B_1"/>
    <property type="match status" value="1"/>
</dbReference>
<dbReference type="SUPFAM" id="SSF53474">
    <property type="entry name" value="alpha/beta-Hydrolases"/>
    <property type="match status" value="1"/>
</dbReference>
<keyword evidence="3" id="KW-0732">Signal</keyword>
<name>A0AAQ3MCP7_9PEZI</name>
<evidence type="ECO:0000313" key="6">
    <source>
        <dbReference type="EMBL" id="WPH04316.1"/>
    </source>
</evidence>
<reference evidence="6 7" key="1">
    <citation type="submission" date="2023-11" db="EMBL/GenBank/DDBJ databases">
        <title>An acidophilic fungus is an integral part of prey digestion in a carnivorous sundew plant.</title>
        <authorList>
            <person name="Tsai I.J."/>
        </authorList>
    </citation>
    <scope>NUCLEOTIDE SEQUENCE [LARGE SCALE GENOMIC DNA]</scope>
    <source>
        <strain evidence="6">169a</strain>
    </source>
</reference>
<keyword evidence="2 3" id="KW-0378">Hydrolase</keyword>
<keyword evidence="7" id="KW-1185">Reference proteome</keyword>
<dbReference type="InterPro" id="IPR050309">
    <property type="entry name" value="Type-B_Carboxylest/Lipase"/>
</dbReference>
<feature type="region of interest" description="Disordered" evidence="4">
    <location>
        <begin position="69"/>
        <end position="91"/>
    </location>
</feature>
<evidence type="ECO:0000256" key="2">
    <source>
        <dbReference type="ARBA" id="ARBA00022801"/>
    </source>
</evidence>
<dbReference type="InterPro" id="IPR002018">
    <property type="entry name" value="CarbesteraseB"/>
</dbReference>
<evidence type="ECO:0000313" key="7">
    <source>
        <dbReference type="Proteomes" id="UP001303373"/>
    </source>
</evidence>
<dbReference type="Gene3D" id="3.40.50.1820">
    <property type="entry name" value="alpha/beta hydrolase"/>
    <property type="match status" value="1"/>
</dbReference>
<sequence length="567" mass="60999">MISSGLSTAAALLALSSLDLVSAQSSYGSKTTLPVVDLGYQLQQANDFNATGNYYNFSDIRFAAPPTGENRWKVPQHPATNRSTVQKGGDGRMCPQANPAWALIAAQFLPTYLTTGQTQYNASSFNTTISAGAATTSDPGTTEDCLFLDVMVPKTIFDNAGKGYGAPVLVWIYGGGYVAGSKTSNGNPAGLLRRSENNDEQGVIYVAMNYRLGAFGWMSGPTFQENGTANVGLYDQRFALEWVQKNIAKFGGDPKRVTVLGESAGGGSIMHQITAYGGSKGAAPFQQAIVQSPGWLPLVSNAIQEQNFKGYLELLNVSSLEEARKLPYSALQTANIEQVGTAQYGAFIYGPAVDGDFVPAMPGELLLHGQFDKSIRVMAGHNADEGLAFTSPFISNDTAFAAFVEQSLPSIKANPSALEYITKTLYPPIFDGSQAQGYKDQIARAAAFISEGVFTCNTHYLDKAYKNETYAYFFTIPPALHAADIPYTFYDDTGVSTTVLSPKIAIALQEYLTEFAMTGMPNEKGVPYFPIYGSNSTIQNLGVTGIVGQKDPTANARCDWWQKVLYI</sequence>
<dbReference type="EC" id="3.1.1.-" evidence="3"/>
<dbReference type="PANTHER" id="PTHR11559">
    <property type="entry name" value="CARBOXYLESTERASE"/>
    <property type="match status" value="1"/>
</dbReference>
<comment type="similarity">
    <text evidence="1 3">Belongs to the type-B carboxylesterase/lipase family.</text>
</comment>
<dbReference type="FunFam" id="3.40.50.1820:FF:000499">
    <property type="entry name" value="Carboxylic ester hydrolase"/>
    <property type="match status" value="1"/>
</dbReference>
<dbReference type="InterPro" id="IPR019826">
    <property type="entry name" value="Carboxylesterase_B_AS"/>
</dbReference>
<evidence type="ECO:0000256" key="3">
    <source>
        <dbReference type="RuleBase" id="RU361235"/>
    </source>
</evidence>
<dbReference type="AlphaFoldDB" id="A0AAQ3MCP7"/>
<feature type="signal peptide" evidence="3">
    <location>
        <begin position="1"/>
        <end position="23"/>
    </location>
</feature>
<protein>
    <recommendedName>
        <fullName evidence="3">Carboxylic ester hydrolase</fullName>
        <ecNumber evidence="3">3.1.1.-</ecNumber>
    </recommendedName>
</protein>
<accession>A0AAQ3MCP7</accession>
<evidence type="ECO:0000259" key="5">
    <source>
        <dbReference type="Pfam" id="PF00135"/>
    </source>
</evidence>
<feature type="chain" id="PRO_5042665633" description="Carboxylic ester hydrolase" evidence="3">
    <location>
        <begin position="24"/>
        <end position="567"/>
    </location>
</feature>
<feature type="domain" description="Carboxylesterase type B" evidence="5">
    <location>
        <begin position="50"/>
        <end position="536"/>
    </location>
</feature>
<dbReference type="GO" id="GO:0016787">
    <property type="term" value="F:hydrolase activity"/>
    <property type="evidence" value="ECO:0007669"/>
    <property type="project" value="UniProtKB-KW"/>
</dbReference>
<dbReference type="EMBL" id="CP138591">
    <property type="protein sequence ID" value="WPH04316.1"/>
    <property type="molecule type" value="Genomic_DNA"/>
</dbReference>
<evidence type="ECO:0000256" key="4">
    <source>
        <dbReference type="SAM" id="MobiDB-lite"/>
    </source>
</evidence>
<organism evidence="6 7">
    <name type="scientific">Acrodontium crateriforme</name>
    <dbReference type="NCBI Taxonomy" id="150365"/>
    <lineage>
        <taxon>Eukaryota</taxon>
        <taxon>Fungi</taxon>
        <taxon>Dikarya</taxon>
        <taxon>Ascomycota</taxon>
        <taxon>Pezizomycotina</taxon>
        <taxon>Dothideomycetes</taxon>
        <taxon>Dothideomycetidae</taxon>
        <taxon>Mycosphaerellales</taxon>
        <taxon>Teratosphaeriaceae</taxon>
        <taxon>Acrodontium</taxon>
    </lineage>
</organism>
<dbReference type="InterPro" id="IPR029058">
    <property type="entry name" value="AB_hydrolase_fold"/>
</dbReference>
<evidence type="ECO:0000256" key="1">
    <source>
        <dbReference type="ARBA" id="ARBA00005964"/>
    </source>
</evidence>
<gene>
    <name evidence="6" type="ORF">R9X50_00720500</name>
</gene>
<dbReference type="Pfam" id="PF00135">
    <property type="entry name" value="COesterase"/>
    <property type="match status" value="1"/>
</dbReference>
<proteinExistence type="inferred from homology"/>
<dbReference type="Proteomes" id="UP001303373">
    <property type="component" value="Chromosome 12"/>
</dbReference>